<dbReference type="GO" id="GO:0004364">
    <property type="term" value="F:glutathione transferase activity"/>
    <property type="evidence" value="ECO:0007669"/>
    <property type="project" value="TreeGrafter"/>
</dbReference>
<dbReference type="InterPro" id="IPR036282">
    <property type="entry name" value="Glutathione-S-Trfase_C_sf"/>
</dbReference>
<dbReference type="PROSITE" id="PS50404">
    <property type="entry name" value="GST_NTER"/>
    <property type="match status" value="1"/>
</dbReference>
<evidence type="ECO:0000313" key="3">
    <source>
        <dbReference type="EMBL" id="ACM44934.1"/>
    </source>
</evidence>
<dbReference type="AlphaFoldDB" id="B9VX80"/>
<reference evidence="3" key="1">
    <citation type="journal article" date="2009" name="Comp. Biochem. Physiol. C Toxicol. Pharmacol.">
        <title>Glutathione S-transferase as a biomarker in the Antarctic bivalve Laternula elliptica after exposure to the polychlorinated biphenyl mixture Aroclor 1254.</title>
        <authorList>
            <person name="Park H."/>
            <person name="Ahn I.-Y."/>
            <person name="Kim H."/>
            <person name="Lee J."/>
            <person name="Shin S.C."/>
        </authorList>
    </citation>
    <scope>NUCLEOTIDE SEQUENCE</scope>
</reference>
<dbReference type="Pfam" id="PF14497">
    <property type="entry name" value="GST_C_3"/>
    <property type="match status" value="1"/>
</dbReference>
<dbReference type="InterPro" id="IPR004046">
    <property type="entry name" value="GST_C"/>
</dbReference>
<dbReference type="CDD" id="cd03192">
    <property type="entry name" value="GST_C_Sigma_like"/>
    <property type="match status" value="1"/>
</dbReference>
<dbReference type="PROSITE" id="PS50405">
    <property type="entry name" value="GST_CTER"/>
    <property type="match status" value="1"/>
</dbReference>
<dbReference type="CDD" id="cd03039">
    <property type="entry name" value="GST_N_Sigma_like"/>
    <property type="match status" value="1"/>
</dbReference>
<dbReference type="EMBL" id="FJ615308">
    <property type="protein sequence ID" value="ACM44934.1"/>
    <property type="molecule type" value="mRNA"/>
</dbReference>
<dbReference type="SUPFAM" id="SSF47616">
    <property type="entry name" value="GST C-terminal domain-like"/>
    <property type="match status" value="1"/>
</dbReference>
<feature type="domain" description="GST C-terminal" evidence="2">
    <location>
        <begin position="90"/>
        <end position="225"/>
    </location>
</feature>
<dbReference type="InterPro" id="IPR036249">
    <property type="entry name" value="Thioredoxin-like_sf"/>
</dbReference>
<keyword evidence="3" id="KW-0808">Transferase</keyword>
<evidence type="ECO:0000259" key="2">
    <source>
        <dbReference type="PROSITE" id="PS50405"/>
    </source>
</evidence>
<dbReference type="InterPro" id="IPR040079">
    <property type="entry name" value="Glutathione_S-Trfase"/>
</dbReference>
<feature type="domain" description="GST N-terminal" evidence="1">
    <location>
        <begin position="9"/>
        <end position="88"/>
    </location>
</feature>
<dbReference type="SFLD" id="SFLDS00019">
    <property type="entry name" value="Glutathione_Transferase_(cytos"/>
    <property type="match status" value="1"/>
</dbReference>
<dbReference type="Gene3D" id="1.20.1050.10">
    <property type="match status" value="1"/>
</dbReference>
<accession>B9VX80</accession>
<sequence length="231" mass="25904">MAGTVQGDKWVLYYWPGFKGRAEFVRLVFEEAGIPYLESNQGVADSIIKGEIGGYPVMMPPVVAKGDFRLGQTQMICQYLAGKYGLAPKGEEDKIHAEQVCASMYDYLTEGYGAFHGAKPGVKYADQKEEAQRYIDRVVQQRLPRYLKHFETVLAANTAGTGFLFGDSISHADLALFHIMNATEFQFPEVYKSADYIPLLKAHRDRIASRPNIVAYTQSERCKPFSGDSFM</sequence>
<dbReference type="InterPro" id="IPR004045">
    <property type="entry name" value="Glutathione_S-Trfase_N"/>
</dbReference>
<name>B9VX80_LATEL</name>
<dbReference type="Gene3D" id="3.40.30.10">
    <property type="entry name" value="Glutaredoxin"/>
    <property type="match status" value="1"/>
</dbReference>
<dbReference type="PANTHER" id="PTHR11571:SF263">
    <property type="entry name" value="GLUTATHIONE S-TRANSFERASE"/>
    <property type="match status" value="1"/>
</dbReference>
<dbReference type="GO" id="GO:0006749">
    <property type="term" value="P:glutathione metabolic process"/>
    <property type="evidence" value="ECO:0007669"/>
    <property type="project" value="TreeGrafter"/>
</dbReference>
<dbReference type="PANTHER" id="PTHR11571">
    <property type="entry name" value="GLUTATHIONE S-TRANSFERASE"/>
    <property type="match status" value="1"/>
</dbReference>
<dbReference type="SUPFAM" id="SSF52833">
    <property type="entry name" value="Thioredoxin-like"/>
    <property type="match status" value="1"/>
</dbReference>
<protein>
    <submittedName>
        <fullName evidence="3">Sigma-class glutathione S-transferase</fullName>
    </submittedName>
</protein>
<evidence type="ECO:0000259" key="1">
    <source>
        <dbReference type="PROSITE" id="PS50404"/>
    </source>
</evidence>
<organism evidence="3">
    <name type="scientific">Laternula elliptica</name>
    <name type="common">Freshwater crab</name>
    <name type="synonym">Anatina prismatica</name>
    <dbReference type="NCBI Taxonomy" id="228457"/>
    <lineage>
        <taxon>Eukaryota</taxon>
        <taxon>Metazoa</taxon>
        <taxon>Spiralia</taxon>
        <taxon>Lophotrochozoa</taxon>
        <taxon>Mollusca</taxon>
        <taxon>Bivalvia</taxon>
        <taxon>Autobranchia</taxon>
        <taxon>Heteroconchia</taxon>
        <taxon>Euheterodonta</taxon>
        <taxon>Anomalodesmata</taxon>
        <taxon>Pandoroidea</taxon>
        <taxon>Laternulidae</taxon>
        <taxon>Laternula</taxon>
    </lineage>
</organism>
<dbReference type="InterPro" id="IPR010987">
    <property type="entry name" value="Glutathione-S-Trfase_C-like"/>
</dbReference>
<proteinExistence type="evidence at transcript level"/>
<dbReference type="InterPro" id="IPR050213">
    <property type="entry name" value="GST_superfamily"/>
</dbReference>